<evidence type="ECO:0000256" key="1">
    <source>
        <dbReference type="PROSITE-ProRule" id="PRU00047"/>
    </source>
</evidence>
<feature type="region of interest" description="Disordered" evidence="2">
    <location>
        <begin position="1451"/>
        <end position="1515"/>
    </location>
</feature>
<feature type="compositionally biased region" description="Basic residues" evidence="2">
    <location>
        <begin position="531"/>
        <end position="541"/>
    </location>
</feature>
<feature type="compositionally biased region" description="Basic and acidic residues" evidence="2">
    <location>
        <begin position="2055"/>
        <end position="2066"/>
    </location>
</feature>
<dbReference type="EMBL" id="CAUYUJ010003736">
    <property type="protein sequence ID" value="CAK0806545.1"/>
    <property type="molecule type" value="Genomic_DNA"/>
</dbReference>
<keyword evidence="5" id="KW-1185">Reference proteome</keyword>
<evidence type="ECO:0000313" key="4">
    <source>
        <dbReference type="EMBL" id="CAK0806545.1"/>
    </source>
</evidence>
<dbReference type="Proteomes" id="UP001189429">
    <property type="component" value="Unassembled WGS sequence"/>
</dbReference>
<gene>
    <name evidence="4" type="ORF">PCOR1329_LOCUS12731</name>
</gene>
<evidence type="ECO:0000313" key="5">
    <source>
        <dbReference type="Proteomes" id="UP001189429"/>
    </source>
</evidence>
<feature type="domain" description="CCHC-type" evidence="3">
    <location>
        <begin position="556"/>
        <end position="572"/>
    </location>
</feature>
<comment type="caution">
    <text evidence="4">The sequence shown here is derived from an EMBL/GenBank/DDBJ whole genome shotgun (WGS) entry which is preliminary data.</text>
</comment>
<keyword evidence="1" id="KW-0863">Zinc-finger</keyword>
<dbReference type="InterPro" id="IPR021109">
    <property type="entry name" value="Peptidase_aspartic_dom_sf"/>
</dbReference>
<sequence length="2095" mass="234678">VVELHVRHSCRQLLPHARSTVAGAGLMSRRQLAWEAKAYQHLLPSKVPTETWTANANKTHGTKELHFSATNSPCTTCPPTSASSWSAAITCGFDEARQRPINAEFASNFADALTETHGTIDDLSPMANSTQHPYKPFHSPVMADNIPVTSAGGVGFLVPHDKGEQILPPALRPRIRFEVAIHGRAAWLRVTDASLQFEVTVINIHNYGLTAAGVWCNEGWKIKTAMVQRLEGATNGTFFTDADKLTSYKFEVSMFTKSIKTAERYVCGPQLVRALGARVRTTVESCPDIDTVDEIDKDGVLIGWNKVFQYVLEKLDFTSLNDTGLLAEEFFLKVSRNSGETFQDWAARFEKKGRELLVQLQVIDSSVTEVIAKPLRTWRFLRKSKLSPVQRGEIAATAGGDLNFGKTYKALLTRFPAEALAELDGKQHRRAFYEDTPVDDVEDETGGEDIDFTEVVEQLITLAEEDEYEEPADDNPADNEVFAEFKQVGRSFKDARDLIRRLRVSRDYYPVVSLKDPDRVPPPPNTGRGFQRGRGKNGRGRARFDTGKGRDMSKMKCIACGEYGHRAADCNERFKKDNTRDGARGTTHNGFVLSALDEYLYLLERDGIWAILDIGATKSLGGLESVENLMYEMLDQHGQEFETTHDECSFTFGDGLQKSSMGTVKGNVFLGGDLTEVKLSVMPNRVPILLGMDILTVSLKVVVDCGRNWIGLPTMGNKVFYCERLSSNHLAVNLTTPQCDGNLGGADTYQSDGNCDTERIGSSDGNLDFVRTDGQGIDNFGSSDPDANINSNTSYSGKSHTCTKATEVTIREQAVALRWRRLSNKLNSPEIQGGWKFTPEMLDDSELPEMDSKSHDKVLDEIYQTIAEDLTELGRPYRIDLMEVCCPEDSSLSKAVRDQGGKVFRCGLFNGIDMGTATGLRRALHLLRRLRPRRLVLSPPCTADCPIQNLNQKTAQQKATYLAKVRKARRIQRNCKSLWEDSKKIHDCHTELEQPASSRSWTRSPSIKAMRDQMHETIIHGCAHGLREARSGLLMRKAWRICSTDPEFGAKLGRTCSNRPGRGDNHTHRPIEDGQVVAQTAFYPPALCKAWAKHILKTNTSARYGKEIFTSLEQIPEDAEEEMEEALDEDLLQDNPEAMDDESVMKGLGISETPTKKEELEIEQRLTRLHRNLGHPSNKTLYKILKASGAPLQVLASDGLEWLSPKQDSFLMTLNIDEGSGWCSDRGIELWIAPGEAHWLMGKVERRIQLFKRLMTKLATLDPDCPVEELVSWAVSAINSMDKVGNHSPLEHVMGVSGMPASSNPFAIIDGDTGETQEQRRLLARKSFLEVEYAERRRHAEQARNRVYQTWNPGDLVYFWRKGKGLDPRPGKKGGWYGPARVLAQEKRHVDGRTRPTSVIWISHGSVLIRCAPEQLRVASEAEKMIVELQRQSNLGKTMTEILETAKGGTYEDLLGQNPPDLRDYEPPPQPTMAIPATEGQTLENNSEAGESRPRWRMTHRGPELDLHAPPEKRQRGADEEMADALFDSNHLVNLFKDKLDITLGIDEQQTVYFEYLQDENTTPDGRRGLMSHILDSFVVNQRRKDKVELTWSKMNATEREEFEAAIAKETNNWIQHQGLRAVPISRVKDAADVIRARWLFTRKSDGKAKARLVLLGYQTKDLGQEPTASPTASRRARHVMLTVAAANRWKLIKGDVTSAFLQAHDLDKDLFIEPDAVLRKAFRVQEGEILQVVKPGYGIGEAPRHWWETVKHDFAKLRLQACELEPCLWKARCSRTGRLIGMIMAHVDDFIMAGDTSHPEWQDMVKQIRGLYKWGTWEDMNDGLTSLEQCGVTIEESEQGFFLHQKSYIDKIKEVKAASGSKHRTTDSLKDSDKTVLRAFCGEIYWLGVNTMPFLLSWVADLQMKIPAGTHNLFTAANNIVKLVKQSRHMGIRIYRHALDDLAIFTWCDAAWASRPDGHSQGGHITAISSKAAMDGKLSEFTVLDWGSKKLRRVARSSLAAEVQEAGDAEGEQSMKQQWRLIYDEQFMSARKRAALGKGIFDETDPTDPASARQDAKPRVQKPEGSDQSQQRGTNTRVAGSSTQSICSGLDCTK</sequence>
<organism evidence="4 5">
    <name type="scientific">Prorocentrum cordatum</name>
    <dbReference type="NCBI Taxonomy" id="2364126"/>
    <lineage>
        <taxon>Eukaryota</taxon>
        <taxon>Sar</taxon>
        <taxon>Alveolata</taxon>
        <taxon>Dinophyceae</taxon>
        <taxon>Prorocentrales</taxon>
        <taxon>Prorocentraceae</taxon>
        <taxon>Prorocentrum</taxon>
    </lineage>
</organism>
<dbReference type="Gene3D" id="2.40.70.10">
    <property type="entry name" value="Acid Proteases"/>
    <property type="match status" value="1"/>
</dbReference>
<dbReference type="SUPFAM" id="SSF57756">
    <property type="entry name" value="Retrovirus zinc finger-like domains"/>
    <property type="match status" value="1"/>
</dbReference>
<dbReference type="InterPro" id="IPR036875">
    <property type="entry name" value="Znf_CCHC_sf"/>
</dbReference>
<reference evidence="4" key="1">
    <citation type="submission" date="2023-10" db="EMBL/GenBank/DDBJ databases">
        <authorList>
            <person name="Chen Y."/>
            <person name="Shah S."/>
            <person name="Dougan E. K."/>
            <person name="Thang M."/>
            <person name="Chan C."/>
        </authorList>
    </citation>
    <scope>NUCLEOTIDE SEQUENCE [LARGE SCALE GENOMIC DNA]</scope>
</reference>
<dbReference type="PROSITE" id="PS50158">
    <property type="entry name" value="ZF_CCHC"/>
    <property type="match status" value="1"/>
</dbReference>
<feature type="non-terminal residue" evidence="4">
    <location>
        <position position="2095"/>
    </location>
</feature>
<feature type="non-terminal residue" evidence="4">
    <location>
        <position position="1"/>
    </location>
</feature>
<evidence type="ECO:0000259" key="3">
    <source>
        <dbReference type="PROSITE" id="PS50158"/>
    </source>
</evidence>
<keyword evidence="1" id="KW-0862">Zinc</keyword>
<protein>
    <recommendedName>
        <fullName evidence="3">CCHC-type domain-containing protein</fullName>
    </recommendedName>
</protein>
<feature type="region of interest" description="Disordered" evidence="2">
    <location>
        <begin position="514"/>
        <end position="548"/>
    </location>
</feature>
<keyword evidence="1" id="KW-0479">Metal-binding</keyword>
<proteinExistence type="predicted"/>
<dbReference type="InterPro" id="IPR001878">
    <property type="entry name" value="Znf_CCHC"/>
</dbReference>
<dbReference type="InterPro" id="IPR013103">
    <property type="entry name" value="RVT_2"/>
</dbReference>
<feature type="compositionally biased region" description="Polar residues" evidence="2">
    <location>
        <begin position="1479"/>
        <end position="1489"/>
    </location>
</feature>
<feature type="region of interest" description="Disordered" evidence="2">
    <location>
        <begin position="2040"/>
        <end position="2095"/>
    </location>
</feature>
<feature type="compositionally biased region" description="Polar residues" evidence="2">
    <location>
        <begin position="2067"/>
        <end position="2088"/>
    </location>
</feature>
<evidence type="ECO:0000256" key="2">
    <source>
        <dbReference type="SAM" id="MobiDB-lite"/>
    </source>
</evidence>
<dbReference type="Pfam" id="PF07727">
    <property type="entry name" value="RVT_2"/>
    <property type="match status" value="1"/>
</dbReference>
<name>A0ABN9QKF0_9DINO</name>
<feature type="compositionally biased region" description="Basic and acidic residues" evidence="2">
    <location>
        <begin position="1501"/>
        <end position="1515"/>
    </location>
</feature>
<accession>A0ABN9QKF0</accession>